<dbReference type="RefSeq" id="XP_065675789.1">
    <property type="nucleotide sequence ID" value="XM_065819717.1"/>
</dbReference>
<evidence type="ECO:0000259" key="1">
    <source>
        <dbReference type="Pfam" id="PF13843"/>
    </source>
</evidence>
<dbReference type="Pfam" id="PF13843">
    <property type="entry name" value="DDE_Tnp_1_7"/>
    <property type="match status" value="1"/>
</dbReference>
<proteinExistence type="predicted"/>
<dbReference type="InterPro" id="IPR029526">
    <property type="entry name" value="PGBD"/>
</dbReference>
<organism evidence="2 3">
    <name type="scientific">Hydra vulgaris</name>
    <name type="common">Hydra</name>
    <name type="synonym">Hydra attenuata</name>
    <dbReference type="NCBI Taxonomy" id="6087"/>
    <lineage>
        <taxon>Eukaryota</taxon>
        <taxon>Metazoa</taxon>
        <taxon>Cnidaria</taxon>
        <taxon>Hydrozoa</taxon>
        <taxon>Hydroidolina</taxon>
        <taxon>Anthoathecata</taxon>
        <taxon>Aplanulata</taxon>
        <taxon>Hydridae</taxon>
        <taxon>Hydra</taxon>
    </lineage>
</organism>
<dbReference type="PANTHER" id="PTHR47055:SF3">
    <property type="entry name" value="PHORBOL-ESTER_DAG-TYPE DOMAIN-CONTAINING PROTEIN"/>
    <property type="match status" value="1"/>
</dbReference>
<dbReference type="GeneID" id="136091998"/>
<dbReference type="InterPro" id="IPR052638">
    <property type="entry name" value="PiggyBac_TE-derived"/>
</dbReference>
<reference evidence="3" key="1">
    <citation type="submission" date="2025-08" db="UniProtKB">
        <authorList>
            <consortium name="RefSeq"/>
        </authorList>
    </citation>
    <scope>IDENTIFICATION</scope>
</reference>
<protein>
    <submittedName>
        <fullName evidence="3">PiggyBac transposable element-derived protein 3-like</fullName>
    </submittedName>
</protein>
<gene>
    <name evidence="3" type="primary">LOC136091998</name>
</gene>
<keyword evidence="2" id="KW-1185">Reference proteome</keyword>
<name>A0ABM4DMJ2_HYDVU</name>
<dbReference type="Proteomes" id="UP001652625">
    <property type="component" value="Chromosome 15"/>
</dbReference>
<evidence type="ECO:0000313" key="2">
    <source>
        <dbReference type="Proteomes" id="UP001652625"/>
    </source>
</evidence>
<accession>A0ABM4DMJ2</accession>
<evidence type="ECO:0000313" key="3">
    <source>
        <dbReference type="RefSeq" id="XP_065675789.1"/>
    </source>
</evidence>
<feature type="domain" description="PiggyBac transposable element-derived protein" evidence="1">
    <location>
        <begin position="1"/>
        <end position="114"/>
    </location>
</feature>
<dbReference type="PANTHER" id="PTHR47055">
    <property type="entry name" value="DDE_TNP_1_7 DOMAIN-CONTAINING PROTEIN"/>
    <property type="match status" value="1"/>
</dbReference>
<sequence>MVPYFDKHSVKTYIKGKPIHFGYKLWALCGNDGYPYKLQIYTQKDSTRRSEIPIGQQVIQDMLEVVKQKSSPKLHEIYFENFFASEKLVKLFSEESFIATGTIRDNRTDGTPKDNIIKINKK</sequence>